<reference evidence="3 4" key="1">
    <citation type="journal article" date="2024" name="Plant Biotechnol. J.">
        <title>Dendrobium thyrsiflorum genome and its molecular insights into genes involved in important horticultural traits.</title>
        <authorList>
            <person name="Chen B."/>
            <person name="Wang J.Y."/>
            <person name="Zheng P.J."/>
            <person name="Li K.L."/>
            <person name="Liang Y.M."/>
            <person name="Chen X.F."/>
            <person name="Zhang C."/>
            <person name="Zhao X."/>
            <person name="He X."/>
            <person name="Zhang G.Q."/>
            <person name="Liu Z.J."/>
            <person name="Xu Q."/>
        </authorList>
    </citation>
    <scope>NUCLEOTIDE SEQUENCE [LARGE SCALE GENOMIC DNA]</scope>
    <source>
        <strain evidence="3">GZMU011</strain>
    </source>
</reference>
<evidence type="ECO:0008006" key="5">
    <source>
        <dbReference type="Google" id="ProtNLM"/>
    </source>
</evidence>
<evidence type="ECO:0000256" key="1">
    <source>
        <dbReference type="SAM" id="Coils"/>
    </source>
</evidence>
<protein>
    <recommendedName>
        <fullName evidence="5">SLH domain-containing protein</fullName>
    </recommendedName>
</protein>
<organism evidence="3 4">
    <name type="scientific">Dendrobium thyrsiflorum</name>
    <name type="common">Pinecone-like raceme dendrobium</name>
    <name type="synonym">Orchid</name>
    <dbReference type="NCBI Taxonomy" id="117978"/>
    <lineage>
        <taxon>Eukaryota</taxon>
        <taxon>Viridiplantae</taxon>
        <taxon>Streptophyta</taxon>
        <taxon>Embryophyta</taxon>
        <taxon>Tracheophyta</taxon>
        <taxon>Spermatophyta</taxon>
        <taxon>Magnoliopsida</taxon>
        <taxon>Liliopsida</taxon>
        <taxon>Asparagales</taxon>
        <taxon>Orchidaceae</taxon>
        <taxon>Epidendroideae</taxon>
        <taxon>Malaxideae</taxon>
        <taxon>Dendrobiinae</taxon>
        <taxon>Dendrobium</taxon>
    </lineage>
</organism>
<keyword evidence="2" id="KW-1133">Transmembrane helix</keyword>
<accession>A0ABD0TVD9</accession>
<feature type="coiled-coil region" evidence="1">
    <location>
        <begin position="482"/>
        <end position="509"/>
    </location>
</feature>
<dbReference type="EMBL" id="JANQDX010000020">
    <property type="protein sequence ID" value="KAL0903608.1"/>
    <property type="molecule type" value="Genomic_DNA"/>
</dbReference>
<keyword evidence="2" id="KW-0812">Transmembrane</keyword>
<sequence>MSSYLPFSSPPSLSCKVRTRTPAVFSPWNDYHACRFWRKRSFVCALEGKLEASWIQLDGSSDEDGCGGWSVRGFDESNRTGLSRVILAGIGTSAVTILLAALAYRSCLRKGFRLKFGAPLGIFHNPLVPSAVSEGVANITESVTPIIDVDPRESIEYKSGLLKHENKVPENKRIVVPVPADPTQLEALHVLKILKIIDYDANADDLCTRREYARWLVKANCMLERKTKHRIVPTNLIAGSVSQAFDDVNVNDSDFWCIQALGEAGIVSSKLSSSNSSTLSDFEKSNDEERFYFFPNNFISRLDLVNWRAVLEYSISSDLKEKISRTKPPLSDLSARNLDASPQLVMDLLSGDGSIVTRTFGNIRRLQPDKPVTKAQAAVALTGGRMADAIRVELSRLEAEELSRLAEMEEIRLELIHSGEIKKHWEEKLSEEKKLTIQVESDLESALFGLEIEKAAEDDRLDDYMKAKTALECQRQLLCSLKEEVEEMNQKLDNERVNFMAEKQNLESQLKDLHEGKDAVFEARAALEAEKEAIQMLRTWVEEEAWHIRSRASVLEQAIQRWKVTNRALSEQ</sequence>
<keyword evidence="1" id="KW-0175">Coiled coil</keyword>
<dbReference type="AlphaFoldDB" id="A0ABD0TVD9"/>
<feature type="transmembrane region" description="Helical" evidence="2">
    <location>
        <begin position="85"/>
        <end position="104"/>
    </location>
</feature>
<evidence type="ECO:0000313" key="3">
    <source>
        <dbReference type="EMBL" id="KAL0903608.1"/>
    </source>
</evidence>
<dbReference type="PANTHER" id="PTHR33740:SF1">
    <property type="entry name" value="SLH DOMAIN PROTEIN"/>
    <property type="match status" value="1"/>
</dbReference>
<keyword evidence="4" id="KW-1185">Reference proteome</keyword>
<name>A0ABD0TVD9_DENTH</name>
<gene>
    <name evidence="3" type="ORF">M5K25_027999</name>
</gene>
<evidence type="ECO:0000313" key="4">
    <source>
        <dbReference type="Proteomes" id="UP001552299"/>
    </source>
</evidence>
<evidence type="ECO:0000256" key="2">
    <source>
        <dbReference type="SAM" id="Phobius"/>
    </source>
</evidence>
<comment type="caution">
    <text evidence="3">The sequence shown here is derived from an EMBL/GenBank/DDBJ whole genome shotgun (WGS) entry which is preliminary data.</text>
</comment>
<dbReference type="PANTHER" id="PTHR33740">
    <property type="entry name" value="GPI-ANCHORED ADHESIN-LIKE PROTEIN"/>
    <property type="match status" value="1"/>
</dbReference>
<keyword evidence="2" id="KW-0472">Membrane</keyword>
<proteinExistence type="predicted"/>
<dbReference type="Proteomes" id="UP001552299">
    <property type="component" value="Unassembled WGS sequence"/>
</dbReference>